<organism evidence="1 2">
    <name type="scientific">Nesidiocoris tenuis</name>
    <dbReference type="NCBI Taxonomy" id="355587"/>
    <lineage>
        <taxon>Eukaryota</taxon>
        <taxon>Metazoa</taxon>
        <taxon>Ecdysozoa</taxon>
        <taxon>Arthropoda</taxon>
        <taxon>Hexapoda</taxon>
        <taxon>Insecta</taxon>
        <taxon>Pterygota</taxon>
        <taxon>Neoptera</taxon>
        <taxon>Paraneoptera</taxon>
        <taxon>Hemiptera</taxon>
        <taxon>Heteroptera</taxon>
        <taxon>Panheteroptera</taxon>
        <taxon>Cimicomorpha</taxon>
        <taxon>Miridae</taxon>
        <taxon>Dicyphina</taxon>
        <taxon>Nesidiocoris</taxon>
    </lineage>
</organism>
<gene>
    <name evidence="1" type="ORF">NTEN_LOCUS15103</name>
</gene>
<dbReference type="Proteomes" id="UP000479000">
    <property type="component" value="Unassembled WGS sequence"/>
</dbReference>
<dbReference type="OrthoDB" id="10650816at2759"/>
<dbReference type="EMBL" id="CADCXU010022594">
    <property type="protein sequence ID" value="CAB0010038.1"/>
    <property type="molecule type" value="Genomic_DNA"/>
</dbReference>
<accession>A0A6H5H0F2</accession>
<dbReference type="AlphaFoldDB" id="A0A6H5H0F2"/>
<feature type="non-terminal residue" evidence="1">
    <location>
        <position position="1"/>
    </location>
</feature>
<protein>
    <submittedName>
        <fullName evidence="1">Uncharacterized protein</fullName>
    </submittedName>
</protein>
<evidence type="ECO:0000313" key="1">
    <source>
        <dbReference type="EMBL" id="CAB0010038.1"/>
    </source>
</evidence>
<reference evidence="1 2" key="1">
    <citation type="submission" date="2020-02" db="EMBL/GenBank/DDBJ databases">
        <authorList>
            <person name="Ferguson B K."/>
        </authorList>
    </citation>
    <scope>NUCLEOTIDE SEQUENCE [LARGE SCALE GENOMIC DNA]</scope>
</reference>
<proteinExistence type="predicted"/>
<name>A0A6H5H0F2_9HEMI</name>
<keyword evidence="2" id="KW-1185">Reference proteome</keyword>
<sequence>ERVLEITASNGFLKNFGQRSFRQADTIDAIPGEIIDFPNFRLTSDTGVGDGDPEIDCLLGSEFLVVPFLLDADGPVRLDGHPRIFIADLERLQFRLLFELEDDPALGLAVRFRKLDPLRRADGPRDAPLVPPDDVFRPVQLVVDVVRRRDEVELQEYFGRPFGRHARRAEIVSVDGEFVFGAGRRVAGEQEFARLRHYDDEAALFVETVGDAISVRVRRPDGAQIGESRPLGSVRPPHRKAVGPFVEDGRVVVLVDDVDQHVRVDAVDPLGVRGLYVQLVRLAVFAVEEPGGFEEGARRVVVDREGAVIVAADDREADRSAGAGAVDADRPHSYVGAGRQVFQYVGHNVLTVRIM</sequence>
<evidence type="ECO:0000313" key="2">
    <source>
        <dbReference type="Proteomes" id="UP000479000"/>
    </source>
</evidence>